<accession>A0ABU8W3H9</accession>
<dbReference type="Pfam" id="PF01297">
    <property type="entry name" value="ZnuA"/>
    <property type="match status" value="1"/>
</dbReference>
<dbReference type="Gene3D" id="3.40.50.1980">
    <property type="entry name" value="Nitrogenase molybdenum iron protein domain"/>
    <property type="match status" value="2"/>
</dbReference>
<keyword evidence="3" id="KW-1185">Reference proteome</keyword>
<feature type="signal peptide" evidence="1">
    <location>
        <begin position="1"/>
        <end position="27"/>
    </location>
</feature>
<dbReference type="PANTHER" id="PTHR42953:SF2">
    <property type="entry name" value="ADHESION PROTEIN"/>
    <property type="match status" value="1"/>
</dbReference>
<sequence length="308" mass="32552">MTKMNRSIRWAAVAAPFLFLAAAPADAALRVFACEPEWGALAQELGGNLVDVSVATNALQDPHQIQAKPSLIARARSADLVVCTGAELEIGWLPVLLQQSGNAKVQAGQPGNFAAADFVRKLEVPTTVDRSQGDVHAAGNPHIQTDPRNIAVVAAALGARLQQVDPSHAADYAKAQADFTQRWQKAMAGWSAKAAPLKGVSVVSQHNAFVYLYDWLGLKEVAVLEAKPGVEPTASHLQEVQAAIKGSPARMVVYAAYQDSRPSDWLSKNAGMPAVKLPFTVGGTDGAKDLFGLFDDTVARLTSAGAKP</sequence>
<dbReference type="EMBL" id="JBBKZV010000015">
    <property type="protein sequence ID" value="MEJ8824612.1"/>
    <property type="molecule type" value="Genomic_DNA"/>
</dbReference>
<dbReference type="InterPro" id="IPR006127">
    <property type="entry name" value="ZnuA-like"/>
</dbReference>
<reference evidence="2 3" key="1">
    <citation type="submission" date="2024-03" db="EMBL/GenBank/DDBJ databases">
        <title>Novel species of the genus Variovorax.</title>
        <authorList>
            <person name="Liu Q."/>
            <person name="Xin Y.-H."/>
        </authorList>
    </citation>
    <scope>NUCLEOTIDE SEQUENCE [LARGE SCALE GENOMIC DNA]</scope>
    <source>
        <strain evidence="2 3">KACC 18501</strain>
    </source>
</reference>
<evidence type="ECO:0000313" key="2">
    <source>
        <dbReference type="EMBL" id="MEJ8824612.1"/>
    </source>
</evidence>
<feature type="chain" id="PRO_5046237988" evidence="1">
    <location>
        <begin position="28"/>
        <end position="308"/>
    </location>
</feature>
<dbReference type="RefSeq" id="WP_340365635.1">
    <property type="nucleotide sequence ID" value="NZ_JBBKZV010000015.1"/>
</dbReference>
<dbReference type="CDD" id="cd01145">
    <property type="entry name" value="TroA_c"/>
    <property type="match status" value="1"/>
</dbReference>
<name>A0ABU8W3H9_9BURK</name>
<gene>
    <name evidence="2" type="ORF">WKW80_21675</name>
</gene>
<dbReference type="PANTHER" id="PTHR42953">
    <property type="entry name" value="HIGH-AFFINITY ZINC UPTAKE SYSTEM PROTEIN ZNUA-RELATED"/>
    <property type="match status" value="1"/>
</dbReference>
<evidence type="ECO:0000256" key="1">
    <source>
        <dbReference type="SAM" id="SignalP"/>
    </source>
</evidence>
<dbReference type="InterPro" id="IPR050492">
    <property type="entry name" value="Bact_metal-bind_prot9"/>
</dbReference>
<organism evidence="2 3">
    <name type="scientific">Variovorax humicola</name>
    <dbReference type="NCBI Taxonomy" id="1769758"/>
    <lineage>
        <taxon>Bacteria</taxon>
        <taxon>Pseudomonadati</taxon>
        <taxon>Pseudomonadota</taxon>
        <taxon>Betaproteobacteria</taxon>
        <taxon>Burkholderiales</taxon>
        <taxon>Comamonadaceae</taxon>
        <taxon>Variovorax</taxon>
    </lineage>
</organism>
<dbReference type="Proteomes" id="UP001363010">
    <property type="component" value="Unassembled WGS sequence"/>
</dbReference>
<dbReference type="SUPFAM" id="SSF53807">
    <property type="entry name" value="Helical backbone' metal receptor"/>
    <property type="match status" value="1"/>
</dbReference>
<evidence type="ECO:0000313" key="3">
    <source>
        <dbReference type="Proteomes" id="UP001363010"/>
    </source>
</evidence>
<proteinExistence type="predicted"/>
<keyword evidence="1" id="KW-0732">Signal</keyword>
<comment type="caution">
    <text evidence="2">The sequence shown here is derived from an EMBL/GenBank/DDBJ whole genome shotgun (WGS) entry which is preliminary data.</text>
</comment>
<protein>
    <submittedName>
        <fullName evidence="2">Zinc ABC transporter substrate-binding protein</fullName>
    </submittedName>
</protein>